<comment type="caution">
    <text evidence="5">The sequence shown here is derived from an EMBL/GenBank/DDBJ whole genome shotgun (WGS) entry which is preliminary data.</text>
</comment>
<dbReference type="SMART" id="SM00382">
    <property type="entry name" value="AAA"/>
    <property type="match status" value="1"/>
</dbReference>
<evidence type="ECO:0000256" key="2">
    <source>
        <dbReference type="ARBA" id="ARBA00022741"/>
    </source>
</evidence>
<dbReference type="PANTHER" id="PTHR42794">
    <property type="entry name" value="HEMIN IMPORT ATP-BINDING PROTEIN HMUV"/>
    <property type="match status" value="1"/>
</dbReference>
<evidence type="ECO:0000313" key="5">
    <source>
        <dbReference type="EMBL" id="EFB75718.1"/>
    </source>
</evidence>
<dbReference type="PROSITE" id="PS00211">
    <property type="entry name" value="ABC_TRANSPORTER_1"/>
    <property type="match status" value="1"/>
</dbReference>
<feature type="domain" description="ABC transporter" evidence="4">
    <location>
        <begin position="2"/>
        <end position="234"/>
    </location>
</feature>
<sequence length="257" mass="28500">MIRTQDLSVTLGGQEILDRIGISVGKKQVVGLIGPNGSGKSTLLKCIYRVLQPTGGAVLLDGHDLHNYTVRQSAQTLAVVAQQHHYSFDFSVREIVMMGRSPHKRALERDNAEDERIVREALQTVGMAGREERVFSTLSGGEQQRVILARALAQQTPCLILDEPTNHLDIQHQLQIMELIRSLDKTVLLALHDLNLAAAYCDMLFALQDGKLVGSGTPGELLTPAFIEKVYHVRARVGTDEEGRPYILYRPARKESQ</sequence>
<dbReference type="GO" id="GO:0005524">
    <property type="term" value="F:ATP binding"/>
    <property type="evidence" value="ECO:0007669"/>
    <property type="project" value="UniProtKB-KW"/>
</dbReference>
<dbReference type="Proteomes" id="UP000003438">
    <property type="component" value="Unassembled WGS sequence"/>
</dbReference>
<dbReference type="InterPro" id="IPR017871">
    <property type="entry name" value="ABC_transporter-like_CS"/>
</dbReference>
<dbReference type="OrthoDB" id="9799337at2"/>
<evidence type="ECO:0000256" key="3">
    <source>
        <dbReference type="ARBA" id="ARBA00022840"/>
    </source>
</evidence>
<dbReference type="AlphaFoldDB" id="D1PMD3"/>
<dbReference type="GO" id="GO:0016887">
    <property type="term" value="F:ATP hydrolysis activity"/>
    <property type="evidence" value="ECO:0007669"/>
    <property type="project" value="InterPro"/>
</dbReference>
<dbReference type="EMBL" id="ACBY02000023">
    <property type="protein sequence ID" value="EFB75718.1"/>
    <property type="molecule type" value="Genomic_DNA"/>
</dbReference>
<dbReference type="RefSeq" id="WP_007046878.1">
    <property type="nucleotide sequence ID" value="NZ_GG704769.1"/>
</dbReference>
<dbReference type="HOGENOM" id="CLU_000604_1_11_9"/>
<dbReference type="SUPFAM" id="SSF52540">
    <property type="entry name" value="P-loop containing nucleoside triphosphate hydrolases"/>
    <property type="match status" value="1"/>
</dbReference>
<gene>
    <name evidence="5" type="ORF">SUBVAR_05493</name>
</gene>
<keyword evidence="2" id="KW-0547">Nucleotide-binding</keyword>
<dbReference type="Pfam" id="PF00005">
    <property type="entry name" value="ABC_tran"/>
    <property type="match status" value="1"/>
</dbReference>
<keyword evidence="6" id="KW-1185">Reference proteome</keyword>
<name>D1PMD3_9FIRM</name>
<keyword evidence="1" id="KW-0813">Transport</keyword>
<dbReference type="CDD" id="cd03214">
    <property type="entry name" value="ABC_Iron-Siderophores_B12_Hemin"/>
    <property type="match status" value="1"/>
</dbReference>
<evidence type="ECO:0000256" key="1">
    <source>
        <dbReference type="ARBA" id="ARBA00022448"/>
    </source>
</evidence>
<organism evidence="5 6">
    <name type="scientific">Subdoligranulum variabile DSM 15176</name>
    <dbReference type="NCBI Taxonomy" id="411471"/>
    <lineage>
        <taxon>Bacteria</taxon>
        <taxon>Bacillati</taxon>
        <taxon>Bacillota</taxon>
        <taxon>Clostridia</taxon>
        <taxon>Eubacteriales</taxon>
        <taxon>Oscillospiraceae</taxon>
        <taxon>Subdoligranulum</taxon>
    </lineage>
</organism>
<dbReference type="Gene3D" id="3.40.50.300">
    <property type="entry name" value="P-loop containing nucleotide triphosphate hydrolases"/>
    <property type="match status" value="1"/>
</dbReference>
<dbReference type="eggNOG" id="COG1120">
    <property type="taxonomic scope" value="Bacteria"/>
</dbReference>
<protein>
    <submittedName>
        <fullName evidence="5">ABC transporter, ATP-binding protein</fullName>
    </submittedName>
</protein>
<reference evidence="5" key="1">
    <citation type="submission" date="2009-12" db="EMBL/GenBank/DDBJ databases">
        <authorList>
            <person name="Weinstock G."/>
            <person name="Sodergren E."/>
            <person name="Clifton S."/>
            <person name="Fulton L."/>
            <person name="Fulton B."/>
            <person name="Courtney L."/>
            <person name="Fronick C."/>
            <person name="Harrison M."/>
            <person name="Strong C."/>
            <person name="Farmer C."/>
            <person name="Delahaunty K."/>
            <person name="Markovic C."/>
            <person name="Hall O."/>
            <person name="Minx P."/>
            <person name="Tomlinson C."/>
            <person name="Mitreva M."/>
            <person name="Nelson J."/>
            <person name="Hou S."/>
            <person name="Wollam A."/>
            <person name="Pepin K.H."/>
            <person name="Johnson M."/>
            <person name="Bhonagiri V."/>
            <person name="Nash W.E."/>
            <person name="Warren W."/>
            <person name="Chinwalla A."/>
            <person name="Mardis E.R."/>
            <person name="Wilson R.K."/>
        </authorList>
    </citation>
    <scope>NUCLEOTIDE SEQUENCE [LARGE SCALE GENOMIC DNA]</scope>
    <source>
        <strain evidence="5">DSM 15176</strain>
    </source>
</reference>
<dbReference type="FunFam" id="3.40.50.300:FF:000134">
    <property type="entry name" value="Iron-enterobactin ABC transporter ATP-binding protein"/>
    <property type="match status" value="1"/>
</dbReference>
<keyword evidence="3 5" id="KW-0067">ATP-binding</keyword>
<dbReference type="PROSITE" id="PS50893">
    <property type="entry name" value="ABC_TRANSPORTER_2"/>
    <property type="match status" value="1"/>
</dbReference>
<dbReference type="STRING" id="411471.SUBVAR_05493"/>
<proteinExistence type="predicted"/>
<accession>D1PMD3</accession>
<evidence type="ECO:0000313" key="6">
    <source>
        <dbReference type="Proteomes" id="UP000003438"/>
    </source>
</evidence>
<dbReference type="InterPro" id="IPR003439">
    <property type="entry name" value="ABC_transporter-like_ATP-bd"/>
</dbReference>
<evidence type="ECO:0000259" key="4">
    <source>
        <dbReference type="PROSITE" id="PS50893"/>
    </source>
</evidence>
<dbReference type="PANTHER" id="PTHR42794:SF2">
    <property type="entry name" value="ABC TRANSPORTER ATP-BINDING PROTEIN"/>
    <property type="match status" value="1"/>
</dbReference>
<dbReference type="InterPro" id="IPR027417">
    <property type="entry name" value="P-loop_NTPase"/>
</dbReference>
<dbReference type="InterPro" id="IPR003593">
    <property type="entry name" value="AAA+_ATPase"/>
</dbReference>